<proteinExistence type="predicted"/>
<dbReference type="EMBL" id="QKVO01000002">
    <property type="protein sequence ID" value="RAO95232.1"/>
    <property type="molecule type" value="Genomic_DNA"/>
</dbReference>
<reference evidence="3" key="1">
    <citation type="submission" date="2018-06" db="EMBL/GenBank/DDBJ databases">
        <authorList>
            <person name="Martinez Ocampo F."/>
            <person name="Quiroz Castaneda R.E."/>
            <person name="Rojas Lopez X."/>
        </authorList>
    </citation>
    <scope>NUCLEOTIDE SEQUENCE [LARGE SCALE GENOMIC DNA]</scope>
    <source>
        <strain evidence="3">INIFAP02</strain>
    </source>
</reference>
<keyword evidence="3" id="KW-1185">Reference proteome</keyword>
<sequence length="151" mass="16883">MENNDKEQLKKGQKVSKTTKISIKKDTGGKGLWPLTGGQVNEKLDVIADVTRAKKVVIIQMRWIPGVIRRGSDYWSYGNTELGELTCGEEGLVTKTSGRLRVYSETMRGAGHGEWKKDNNGSLNLEVSLEKCRKTEKEKIECSLNVVTKIN</sequence>
<dbReference type="Proteomes" id="UP000249762">
    <property type="component" value="Unassembled WGS sequence"/>
</dbReference>
<dbReference type="AlphaFoldDB" id="A0A328PK54"/>
<protein>
    <submittedName>
        <fullName evidence="2">Uncharacterized protein</fullName>
    </submittedName>
</protein>
<feature type="region of interest" description="Disordered" evidence="1">
    <location>
        <begin position="1"/>
        <end position="21"/>
    </location>
</feature>
<organism evidence="2 3">
    <name type="scientific">Mycoplasma wenyonii</name>
    <dbReference type="NCBI Taxonomy" id="65123"/>
    <lineage>
        <taxon>Bacteria</taxon>
        <taxon>Bacillati</taxon>
        <taxon>Mycoplasmatota</taxon>
        <taxon>Mollicutes</taxon>
        <taxon>Mycoplasmataceae</taxon>
        <taxon>Mycoplasma</taxon>
    </lineage>
</organism>
<feature type="compositionally biased region" description="Basic and acidic residues" evidence="1">
    <location>
        <begin position="1"/>
        <end position="10"/>
    </location>
</feature>
<accession>A0A328PK54</accession>
<evidence type="ECO:0000313" key="3">
    <source>
        <dbReference type="Proteomes" id="UP000249762"/>
    </source>
</evidence>
<dbReference type="RefSeq" id="WP_220084651.1">
    <property type="nucleotide sequence ID" value="NZ_QKVO01000002.1"/>
</dbReference>
<evidence type="ECO:0000313" key="2">
    <source>
        <dbReference type="EMBL" id="RAO95232.1"/>
    </source>
</evidence>
<evidence type="ECO:0000256" key="1">
    <source>
        <dbReference type="SAM" id="MobiDB-lite"/>
    </source>
</evidence>
<gene>
    <name evidence="2" type="ORF">DNK47_01250</name>
</gene>
<comment type="caution">
    <text evidence="2">The sequence shown here is derived from an EMBL/GenBank/DDBJ whole genome shotgun (WGS) entry which is preliminary data.</text>
</comment>
<name>A0A328PK54_9MOLU</name>